<dbReference type="PROSITE" id="PS50994">
    <property type="entry name" value="INTEGRASE"/>
    <property type="match status" value="1"/>
</dbReference>
<dbReference type="PANTHER" id="PTHR37984">
    <property type="entry name" value="PROTEIN CBG26694"/>
    <property type="match status" value="1"/>
</dbReference>
<evidence type="ECO:0000313" key="3">
    <source>
        <dbReference type="EMBL" id="CAC5360754.1"/>
    </source>
</evidence>
<reference evidence="3 4" key="1">
    <citation type="submission" date="2020-06" db="EMBL/GenBank/DDBJ databases">
        <authorList>
            <person name="Li R."/>
            <person name="Bekaert M."/>
        </authorList>
    </citation>
    <scope>NUCLEOTIDE SEQUENCE [LARGE SCALE GENOMIC DNA]</scope>
    <source>
        <strain evidence="4">wild</strain>
    </source>
</reference>
<feature type="region of interest" description="Disordered" evidence="1">
    <location>
        <begin position="276"/>
        <end position="302"/>
    </location>
</feature>
<dbReference type="SUPFAM" id="SSF53098">
    <property type="entry name" value="Ribonuclease H-like"/>
    <property type="match status" value="1"/>
</dbReference>
<name>A0A6J8A2G3_MYTCO</name>
<evidence type="ECO:0000259" key="2">
    <source>
        <dbReference type="PROSITE" id="PS50994"/>
    </source>
</evidence>
<evidence type="ECO:0000256" key="1">
    <source>
        <dbReference type="SAM" id="MobiDB-lite"/>
    </source>
</evidence>
<dbReference type="InterPro" id="IPR050951">
    <property type="entry name" value="Retrovirus_Pol_polyprotein"/>
</dbReference>
<dbReference type="OrthoDB" id="8064719at2759"/>
<accession>A0A6J8A2G3</accession>
<organism evidence="3 4">
    <name type="scientific">Mytilus coruscus</name>
    <name type="common">Sea mussel</name>
    <dbReference type="NCBI Taxonomy" id="42192"/>
    <lineage>
        <taxon>Eukaryota</taxon>
        <taxon>Metazoa</taxon>
        <taxon>Spiralia</taxon>
        <taxon>Lophotrochozoa</taxon>
        <taxon>Mollusca</taxon>
        <taxon>Bivalvia</taxon>
        <taxon>Autobranchia</taxon>
        <taxon>Pteriomorphia</taxon>
        <taxon>Mytilida</taxon>
        <taxon>Mytiloidea</taxon>
        <taxon>Mytilidae</taxon>
        <taxon>Mytilinae</taxon>
        <taxon>Mytilus</taxon>
    </lineage>
</organism>
<keyword evidence="4" id="KW-1185">Reference proteome</keyword>
<sequence length="417" mass="47769">MFAEPIPNTDPLTVGNALFKLVTQFGVCRTIISDQGSEFIGKYFREVCRLLDIIQEYTPSFAHHCMGACERPHRTLSERLTPFLLKGKPWEDVLPGIVFWMNNTPNQSVGFSPFEIVYGKRPQFPLSLHIKDTDFSSVPKDCHTYLKQQCEKINIIRTEVEKNSINSKVKMIDRTNKDKIPNILFLENEYVYLLKEPTGSGQKFKNKFAGPYVISTVNSPHTYTLKDPNTNKIISQPVHINRLKSAYERKPNPSKYFMDPVLTKLDDVEVQDHISFDEDSTHVKDNSNTNYDNLSDNISDSDNTRKSDNILFVENSKAMSRPKRTKKLPARFKDQDFINFSEVDVSSESTSPSQLKVKRFLAQKIINGNRSYLAHIVGEPAQHAMWLHENQLGPKAKGQIEISTSANLKLKCQYITW</sequence>
<dbReference type="PANTHER" id="PTHR37984:SF5">
    <property type="entry name" value="PROTEIN NYNRIN-LIKE"/>
    <property type="match status" value="1"/>
</dbReference>
<dbReference type="EMBL" id="CACVKT020000572">
    <property type="protein sequence ID" value="CAC5360754.1"/>
    <property type="molecule type" value="Genomic_DNA"/>
</dbReference>
<feature type="compositionally biased region" description="Basic and acidic residues" evidence="1">
    <location>
        <begin position="276"/>
        <end position="285"/>
    </location>
</feature>
<feature type="compositionally biased region" description="Low complexity" evidence="1">
    <location>
        <begin position="290"/>
        <end position="301"/>
    </location>
</feature>
<dbReference type="InterPro" id="IPR012337">
    <property type="entry name" value="RNaseH-like_sf"/>
</dbReference>
<feature type="domain" description="Integrase catalytic" evidence="2">
    <location>
        <begin position="1"/>
        <end position="121"/>
    </location>
</feature>
<gene>
    <name evidence="3" type="ORF">MCOR_3127</name>
</gene>
<protein>
    <recommendedName>
        <fullName evidence="2">Integrase catalytic domain-containing protein</fullName>
    </recommendedName>
</protein>
<proteinExistence type="predicted"/>
<dbReference type="Gene3D" id="3.30.420.10">
    <property type="entry name" value="Ribonuclease H-like superfamily/Ribonuclease H"/>
    <property type="match status" value="1"/>
</dbReference>
<dbReference type="InterPro" id="IPR001584">
    <property type="entry name" value="Integrase_cat-core"/>
</dbReference>
<dbReference type="GO" id="GO:0003676">
    <property type="term" value="F:nucleic acid binding"/>
    <property type="evidence" value="ECO:0007669"/>
    <property type="project" value="InterPro"/>
</dbReference>
<evidence type="ECO:0000313" key="4">
    <source>
        <dbReference type="Proteomes" id="UP000507470"/>
    </source>
</evidence>
<dbReference type="InterPro" id="IPR036397">
    <property type="entry name" value="RNaseH_sf"/>
</dbReference>
<dbReference type="GO" id="GO:0015074">
    <property type="term" value="P:DNA integration"/>
    <property type="evidence" value="ECO:0007669"/>
    <property type="project" value="InterPro"/>
</dbReference>
<dbReference type="AlphaFoldDB" id="A0A6J8A2G3"/>
<dbReference type="Proteomes" id="UP000507470">
    <property type="component" value="Unassembled WGS sequence"/>
</dbReference>